<evidence type="ECO:0000256" key="2">
    <source>
        <dbReference type="ARBA" id="ARBA00023012"/>
    </source>
</evidence>
<dbReference type="PROSITE" id="PS51755">
    <property type="entry name" value="OMPR_PHOB"/>
    <property type="match status" value="1"/>
</dbReference>
<dbReference type="RefSeq" id="WP_101540589.1">
    <property type="nucleotide sequence ID" value="NZ_PKGS01000005.1"/>
</dbReference>
<dbReference type="GO" id="GO:0000156">
    <property type="term" value="F:phosphorelay response regulator activity"/>
    <property type="evidence" value="ECO:0007669"/>
    <property type="project" value="TreeGrafter"/>
</dbReference>
<dbReference type="PANTHER" id="PTHR48111:SF2">
    <property type="entry name" value="RESPONSE REGULATOR SAER"/>
    <property type="match status" value="1"/>
</dbReference>
<reference evidence="10 11" key="1">
    <citation type="submission" date="2017-12" db="EMBL/GenBank/DDBJ databases">
        <title>Phylogenetic diversity of female urinary microbiome.</title>
        <authorList>
            <person name="Thomas-White K."/>
            <person name="Wolfe A.J."/>
        </authorList>
    </citation>
    <scope>NUCLEOTIDE SEQUENCE [LARGE SCALE GENOMIC DNA]</scope>
    <source>
        <strain evidence="10 11">UMB0119</strain>
    </source>
</reference>
<dbReference type="FunFam" id="1.10.10.10:FF:000018">
    <property type="entry name" value="DNA-binding response regulator ResD"/>
    <property type="match status" value="1"/>
</dbReference>
<evidence type="ECO:0000256" key="7">
    <source>
        <dbReference type="PROSITE-ProRule" id="PRU01091"/>
    </source>
</evidence>
<evidence type="ECO:0000256" key="3">
    <source>
        <dbReference type="ARBA" id="ARBA00023015"/>
    </source>
</evidence>
<dbReference type="InterPro" id="IPR011006">
    <property type="entry name" value="CheY-like_superfamily"/>
</dbReference>
<evidence type="ECO:0000256" key="1">
    <source>
        <dbReference type="ARBA" id="ARBA00022553"/>
    </source>
</evidence>
<keyword evidence="2" id="KW-0902">Two-component regulatory system</keyword>
<dbReference type="SUPFAM" id="SSF52172">
    <property type="entry name" value="CheY-like"/>
    <property type="match status" value="1"/>
</dbReference>
<feature type="modified residue" description="4-aspartylphosphate" evidence="6">
    <location>
        <position position="52"/>
    </location>
</feature>
<evidence type="ECO:0008006" key="12">
    <source>
        <dbReference type="Google" id="ProtNLM"/>
    </source>
</evidence>
<gene>
    <name evidence="10" type="ORF">CYJ34_07025</name>
</gene>
<protein>
    <recommendedName>
        <fullName evidence="12">DNA-binding response regulator</fullName>
    </recommendedName>
</protein>
<evidence type="ECO:0000256" key="6">
    <source>
        <dbReference type="PROSITE-ProRule" id="PRU00169"/>
    </source>
</evidence>
<dbReference type="InterPro" id="IPR036388">
    <property type="entry name" value="WH-like_DNA-bd_sf"/>
</dbReference>
<name>A0A2I1M6M1_9FIRM</name>
<dbReference type="SMART" id="SM00862">
    <property type="entry name" value="Trans_reg_C"/>
    <property type="match status" value="1"/>
</dbReference>
<dbReference type="Gene3D" id="3.40.50.2300">
    <property type="match status" value="1"/>
</dbReference>
<evidence type="ECO:0000256" key="5">
    <source>
        <dbReference type="ARBA" id="ARBA00023163"/>
    </source>
</evidence>
<dbReference type="InterPro" id="IPR039420">
    <property type="entry name" value="WalR-like"/>
</dbReference>
<dbReference type="PROSITE" id="PS50110">
    <property type="entry name" value="RESPONSE_REGULATORY"/>
    <property type="match status" value="1"/>
</dbReference>
<evidence type="ECO:0000259" key="8">
    <source>
        <dbReference type="PROSITE" id="PS50110"/>
    </source>
</evidence>
<dbReference type="Gene3D" id="1.10.10.10">
    <property type="entry name" value="Winged helix-like DNA-binding domain superfamily/Winged helix DNA-binding domain"/>
    <property type="match status" value="1"/>
</dbReference>
<dbReference type="GO" id="GO:0000976">
    <property type="term" value="F:transcription cis-regulatory region binding"/>
    <property type="evidence" value="ECO:0007669"/>
    <property type="project" value="TreeGrafter"/>
</dbReference>
<dbReference type="GO" id="GO:0006355">
    <property type="term" value="P:regulation of DNA-templated transcription"/>
    <property type="evidence" value="ECO:0007669"/>
    <property type="project" value="InterPro"/>
</dbReference>
<comment type="caution">
    <text evidence="10">The sequence shown here is derived from an EMBL/GenBank/DDBJ whole genome shotgun (WGS) entry which is preliminary data.</text>
</comment>
<dbReference type="GO" id="GO:0005829">
    <property type="term" value="C:cytosol"/>
    <property type="evidence" value="ECO:0007669"/>
    <property type="project" value="TreeGrafter"/>
</dbReference>
<dbReference type="SMART" id="SM00448">
    <property type="entry name" value="REC"/>
    <property type="match status" value="1"/>
</dbReference>
<keyword evidence="5" id="KW-0804">Transcription</keyword>
<proteinExistence type="predicted"/>
<dbReference type="Pfam" id="PF00486">
    <property type="entry name" value="Trans_reg_C"/>
    <property type="match status" value="1"/>
</dbReference>
<dbReference type="Proteomes" id="UP000234335">
    <property type="component" value="Unassembled WGS sequence"/>
</dbReference>
<evidence type="ECO:0000259" key="9">
    <source>
        <dbReference type="PROSITE" id="PS51755"/>
    </source>
</evidence>
<dbReference type="GO" id="GO:0032993">
    <property type="term" value="C:protein-DNA complex"/>
    <property type="evidence" value="ECO:0007669"/>
    <property type="project" value="TreeGrafter"/>
</dbReference>
<dbReference type="PANTHER" id="PTHR48111">
    <property type="entry name" value="REGULATOR OF RPOS"/>
    <property type="match status" value="1"/>
</dbReference>
<sequence>MSKIAIIDDDISIVELLTACLVREDYEVVSFVDSKKGLEYLLRNPVDGLILDIMMPQVDGLSILKILKEKYDYPIILLTAKTEQNDVLTGLYSGASDYVKKPFDIAELVQRLKIHLMNKEVHENVLQSITYRNLNINESTHEFSINNHCLCLTPVEFKIMKILMEKTNQVISSENIFESVWGEEYLEKDSNTVSVHIRNIRTKIKQLGEDCSFLKTIWGVGYKIE</sequence>
<feature type="domain" description="Response regulatory" evidence="8">
    <location>
        <begin position="3"/>
        <end position="116"/>
    </location>
</feature>
<accession>A0A2I1M6M1</accession>
<feature type="DNA-binding region" description="OmpR/PhoB-type" evidence="7">
    <location>
        <begin position="126"/>
        <end position="225"/>
    </location>
</feature>
<keyword evidence="1 6" id="KW-0597">Phosphoprotein</keyword>
<dbReference type="EMBL" id="PKGS01000005">
    <property type="protein sequence ID" value="PKZ15768.1"/>
    <property type="molecule type" value="Genomic_DNA"/>
</dbReference>
<dbReference type="AlphaFoldDB" id="A0A2I1M6M1"/>
<keyword evidence="3" id="KW-0805">Transcription regulation</keyword>
<dbReference type="InterPro" id="IPR001867">
    <property type="entry name" value="OmpR/PhoB-type_DNA-bd"/>
</dbReference>
<evidence type="ECO:0000313" key="10">
    <source>
        <dbReference type="EMBL" id="PKZ15768.1"/>
    </source>
</evidence>
<evidence type="ECO:0000256" key="4">
    <source>
        <dbReference type="ARBA" id="ARBA00023125"/>
    </source>
</evidence>
<organism evidence="10 11">
    <name type="scientific">Anaerococcus octavius</name>
    <dbReference type="NCBI Taxonomy" id="54007"/>
    <lineage>
        <taxon>Bacteria</taxon>
        <taxon>Bacillati</taxon>
        <taxon>Bacillota</taxon>
        <taxon>Tissierellia</taxon>
        <taxon>Tissierellales</taxon>
        <taxon>Peptoniphilaceae</taxon>
        <taxon>Anaerococcus</taxon>
    </lineage>
</organism>
<evidence type="ECO:0000313" key="11">
    <source>
        <dbReference type="Proteomes" id="UP000234335"/>
    </source>
</evidence>
<dbReference type="Pfam" id="PF00072">
    <property type="entry name" value="Response_reg"/>
    <property type="match status" value="1"/>
</dbReference>
<dbReference type="CDD" id="cd00383">
    <property type="entry name" value="trans_reg_C"/>
    <property type="match status" value="1"/>
</dbReference>
<feature type="domain" description="OmpR/PhoB-type" evidence="9">
    <location>
        <begin position="126"/>
        <end position="225"/>
    </location>
</feature>
<keyword evidence="11" id="KW-1185">Reference proteome</keyword>
<dbReference type="InterPro" id="IPR001789">
    <property type="entry name" value="Sig_transdc_resp-reg_receiver"/>
</dbReference>
<keyword evidence="4 7" id="KW-0238">DNA-binding</keyword>